<keyword evidence="3" id="KW-1185">Reference proteome</keyword>
<dbReference type="Pfam" id="PF20150">
    <property type="entry name" value="2EXR"/>
    <property type="match status" value="1"/>
</dbReference>
<dbReference type="InterPro" id="IPR045518">
    <property type="entry name" value="2EXR"/>
</dbReference>
<gene>
    <name evidence="2" type="ORF">GQ607_000656</name>
</gene>
<organism evidence="2 3">
    <name type="scientific">Colletotrichum asianum</name>
    <dbReference type="NCBI Taxonomy" id="702518"/>
    <lineage>
        <taxon>Eukaryota</taxon>
        <taxon>Fungi</taxon>
        <taxon>Dikarya</taxon>
        <taxon>Ascomycota</taxon>
        <taxon>Pezizomycotina</taxon>
        <taxon>Sordariomycetes</taxon>
        <taxon>Hypocreomycetidae</taxon>
        <taxon>Glomerellales</taxon>
        <taxon>Glomerellaceae</taxon>
        <taxon>Colletotrichum</taxon>
        <taxon>Colletotrichum gloeosporioides species complex</taxon>
    </lineage>
</organism>
<proteinExistence type="predicted"/>
<name>A0A8H3WU12_9PEZI</name>
<protein>
    <recommendedName>
        <fullName evidence="1">2EXR domain-containing protein</fullName>
    </recommendedName>
</protein>
<evidence type="ECO:0000313" key="2">
    <source>
        <dbReference type="EMBL" id="KAF0332640.1"/>
    </source>
</evidence>
<accession>A0A8H3WU12</accession>
<dbReference type="AlphaFoldDB" id="A0A8H3WU12"/>
<evidence type="ECO:0000259" key="1">
    <source>
        <dbReference type="Pfam" id="PF20150"/>
    </source>
</evidence>
<dbReference type="Proteomes" id="UP000434172">
    <property type="component" value="Unassembled WGS sequence"/>
</dbReference>
<sequence length="247" mass="29165">MPTLTTFTCFPELPPELREMIWTEALTASPCVWYANKNCFYGYEEEEGKARDPFFTRISESPPECRVGFTNRESWFALHKVYDRSHCIVDQPPLSGVYWVDFGKTLFHLDSWETGIYTLMALEKTFLERIEHVGLDWHMRPQMGEVCQFLAAHCPRLKTITLQKRDWQLSYYPDCLDDPLLGPDPTAFCEWILGYEGPEITHDVKDKSELRDELMDYWEEPGRKRPKMHLVSSCSPNFNFIVQRRFR</sequence>
<reference evidence="2 3" key="1">
    <citation type="submission" date="2019-12" db="EMBL/GenBank/DDBJ databases">
        <title>A genome sequence resource for the geographically widespread anthracnose pathogen Colletotrichum asianum.</title>
        <authorList>
            <person name="Meng Y."/>
        </authorList>
    </citation>
    <scope>NUCLEOTIDE SEQUENCE [LARGE SCALE GENOMIC DNA]</scope>
    <source>
        <strain evidence="2 3">ICMP 18580</strain>
    </source>
</reference>
<feature type="domain" description="2EXR" evidence="1">
    <location>
        <begin position="7"/>
        <end position="84"/>
    </location>
</feature>
<evidence type="ECO:0000313" key="3">
    <source>
        <dbReference type="Proteomes" id="UP000434172"/>
    </source>
</evidence>
<dbReference type="OrthoDB" id="3473305at2759"/>
<comment type="caution">
    <text evidence="2">The sequence shown here is derived from an EMBL/GenBank/DDBJ whole genome shotgun (WGS) entry which is preliminary data.</text>
</comment>
<dbReference type="EMBL" id="WOWK01000001">
    <property type="protein sequence ID" value="KAF0332640.1"/>
    <property type="molecule type" value="Genomic_DNA"/>
</dbReference>